<organism evidence="13 14">
    <name type="scientific">Tahibacter soli</name>
    <dbReference type="NCBI Taxonomy" id="2983605"/>
    <lineage>
        <taxon>Bacteria</taxon>
        <taxon>Pseudomonadati</taxon>
        <taxon>Pseudomonadota</taxon>
        <taxon>Gammaproteobacteria</taxon>
        <taxon>Lysobacterales</taxon>
        <taxon>Rhodanobacteraceae</taxon>
        <taxon>Tahibacter</taxon>
    </lineage>
</organism>
<evidence type="ECO:0000256" key="4">
    <source>
        <dbReference type="ARBA" id="ARBA00016461"/>
    </source>
</evidence>
<comment type="subcellular location">
    <subcellularLocation>
        <location evidence="2 12">Cell inner membrane</location>
        <topology evidence="2 12">Single-pass membrane protein</topology>
    </subcellularLocation>
</comment>
<dbReference type="InterPro" id="IPR052075">
    <property type="entry name" value="Heme_exporter_D"/>
</dbReference>
<comment type="function">
    <text evidence="1 12">Required for the export of heme to the periplasm for the biogenesis of c-type cytochromes.</text>
</comment>
<accession>A0A9X3YGE4</accession>
<gene>
    <name evidence="13" type="primary">ccmD</name>
    <name evidence="13" type="ORF">OD750_004015</name>
</gene>
<evidence type="ECO:0000256" key="7">
    <source>
        <dbReference type="ARBA" id="ARBA00022519"/>
    </source>
</evidence>
<evidence type="ECO:0000256" key="1">
    <source>
        <dbReference type="ARBA" id="ARBA00002442"/>
    </source>
</evidence>
<dbReference type="Pfam" id="PF04995">
    <property type="entry name" value="CcmD"/>
    <property type="match status" value="1"/>
</dbReference>
<dbReference type="InterPro" id="IPR007078">
    <property type="entry name" value="Haem_export_protD_CcmD"/>
</dbReference>
<evidence type="ECO:0000256" key="8">
    <source>
        <dbReference type="ARBA" id="ARBA00022692"/>
    </source>
</evidence>
<evidence type="ECO:0000313" key="13">
    <source>
        <dbReference type="EMBL" id="MDC8011706.1"/>
    </source>
</evidence>
<keyword evidence="5 12" id="KW-0813">Transport</keyword>
<evidence type="ECO:0000256" key="12">
    <source>
        <dbReference type="RuleBase" id="RU363101"/>
    </source>
</evidence>
<dbReference type="EMBL" id="JAOVZO020000003">
    <property type="protein sequence ID" value="MDC8011706.1"/>
    <property type="molecule type" value="Genomic_DNA"/>
</dbReference>
<reference evidence="13" key="1">
    <citation type="submission" date="2023-02" db="EMBL/GenBank/DDBJ databases">
        <title>Tahibacter soli sp. nov. isolated from soil.</title>
        <authorList>
            <person name="Baek J.H."/>
            <person name="Lee J.K."/>
            <person name="Choi D.G."/>
            <person name="Jeon C.O."/>
        </authorList>
    </citation>
    <scope>NUCLEOTIDE SEQUENCE</scope>
    <source>
        <strain evidence="13">BL</strain>
    </source>
</reference>
<keyword evidence="11 12" id="KW-0472">Membrane</keyword>
<dbReference type="NCBIfam" id="TIGR03141">
    <property type="entry name" value="cytochro_ccmD"/>
    <property type="match status" value="1"/>
</dbReference>
<evidence type="ECO:0000256" key="6">
    <source>
        <dbReference type="ARBA" id="ARBA00022475"/>
    </source>
</evidence>
<proteinExistence type="inferred from homology"/>
<keyword evidence="6 12" id="KW-1003">Cell membrane</keyword>
<comment type="caution">
    <text evidence="13">The sequence shown here is derived from an EMBL/GenBank/DDBJ whole genome shotgun (WGS) entry which is preliminary data.</text>
</comment>
<dbReference type="GO" id="GO:0015886">
    <property type="term" value="P:heme transport"/>
    <property type="evidence" value="ECO:0007669"/>
    <property type="project" value="InterPro"/>
</dbReference>
<sequence>MNEFFSMGGYGGFVWSAYAIFFVALAIDAFAPLVRKKRVLRELRGRSRRERAKTGDMP</sequence>
<keyword evidence="8 12" id="KW-0812">Transmembrane</keyword>
<dbReference type="PANTHER" id="PTHR37531">
    <property type="entry name" value="HEME EXPORTER PROTEIN D"/>
    <property type="match status" value="1"/>
</dbReference>
<evidence type="ECO:0000256" key="9">
    <source>
        <dbReference type="ARBA" id="ARBA00022748"/>
    </source>
</evidence>
<dbReference type="GO" id="GO:1903607">
    <property type="term" value="P:cytochrome c biosynthetic process"/>
    <property type="evidence" value="ECO:0007669"/>
    <property type="project" value="TreeGrafter"/>
</dbReference>
<comment type="similarity">
    <text evidence="3 12">Belongs to the CcmD/CycX/HelD family.</text>
</comment>
<evidence type="ECO:0000256" key="2">
    <source>
        <dbReference type="ARBA" id="ARBA00004377"/>
    </source>
</evidence>
<feature type="transmembrane region" description="Helical" evidence="12">
    <location>
        <begin position="12"/>
        <end position="34"/>
    </location>
</feature>
<protein>
    <recommendedName>
        <fullName evidence="4 12">Heme exporter protein D</fullName>
    </recommendedName>
</protein>
<keyword evidence="14" id="KW-1185">Reference proteome</keyword>
<evidence type="ECO:0000256" key="3">
    <source>
        <dbReference type="ARBA" id="ARBA00008741"/>
    </source>
</evidence>
<dbReference type="PANTHER" id="PTHR37531:SF1">
    <property type="entry name" value="HEME EXPORTER PROTEIN D"/>
    <property type="match status" value="1"/>
</dbReference>
<evidence type="ECO:0000256" key="10">
    <source>
        <dbReference type="ARBA" id="ARBA00022989"/>
    </source>
</evidence>
<dbReference type="AlphaFoldDB" id="A0A9X3YGE4"/>
<dbReference type="GO" id="GO:0017004">
    <property type="term" value="P:cytochrome complex assembly"/>
    <property type="evidence" value="ECO:0007669"/>
    <property type="project" value="UniProtKB-KW"/>
</dbReference>
<evidence type="ECO:0000256" key="5">
    <source>
        <dbReference type="ARBA" id="ARBA00022448"/>
    </source>
</evidence>
<evidence type="ECO:0000256" key="11">
    <source>
        <dbReference type="ARBA" id="ARBA00023136"/>
    </source>
</evidence>
<keyword evidence="10 12" id="KW-1133">Transmembrane helix</keyword>
<dbReference type="GO" id="GO:0005886">
    <property type="term" value="C:plasma membrane"/>
    <property type="evidence" value="ECO:0007669"/>
    <property type="project" value="UniProtKB-SubCell"/>
</dbReference>
<keyword evidence="7 12" id="KW-0997">Cell inner membrane</keyword>
<name>A0A9X3YGE4_9GAMM</name>
<dbReference type="RefSeq" id="WP_263542917.1">
    <property type="nucleotide sequence ID" value="NZ_JAOVZO020000003.1"/>
</dbReference>
<evidence type="ECO:0000313" key="14">
    <source>
        <dbReference type="Proteomes" id="UP001139971"/>
    </source>
</evidence>
<keyword evidence="9 12" id="KW-0201">Cytochrome c-type biogenesis</keyword>
<dbReference type="Proteomes" id="UP001139971">
    <property type="component" value="Unassembled WGS sequence"/>
</dbReference>